<evidence type="ECO:0000313" key="2">
    <source>
        <dbReference type="Proteomes" id="UP000183832"/>
    </source>
</evidence>
<dbReference type="AlphaFoldDB" id="A0A1J1J2L5"/>
<gene>
    <name evidence="1" type="ORF">CLUMA_CG019682</name>
</gene>
<dbReference type="EMBL" id="CVRI01000067">
    <property type="protein sequence ID" value="CRL06599.1"/>
    <property type="molecule type" value="Genomic_DNA"/>
</dbReference>
<reference evidence="1 2" key="1">
    <citation type="submission" date="2015-04" db="EMBL/GenBank/DDBJ databases">
        <authorList>
            <person name="Syromyatnikov M.Y."/>
            <person name="Popov V.N."/>
        </authorList>
    </citation>
    <scope>NUCLEOTIDE SEQUENCE [LARGE SCALE GENOMIC DNA]</scope>
</reference>
<dbReference type="Proteomes" id="UP000183832">
    <property type="component" value="Unassembled WGS sequence"/>
</dbReference>
<keyword evidence="2" id="KW-1185">Reference proteome</keyword>
<sequence>MKCKEKILQGNHVRCEKVSTTEDFLKLLGSMSIRIMKLRESIELKMEVTNRNVFTHQEMSEHLFVLFLNNSRINDMLLNFNHFKNLWVEKKIFTSHVWLEMSDSGIKFEVTSHKHHLAKTMKCNQN</sequence>
<accession>A0A1J1J2L5</accession>
<evidence type="ECO:0000313" key="1">
    <source>
        <dbReference type="EMBL" id="CRL06599.1"/>
    </source>
</evidence>
<organism evidence="1 2">
    <name type="scientific">Clunio marinus</name>
    <dbReference type="NCBI Taxonomy" id="568069"/>
    <lineage>
        <taxon>Eukaryota</taxon>
        <taxon>Metazoa</taxon>
        <taxon>Ecdysozoa</taxon>
        <taxon>Arthropoda</taxon>
        <taxon>Hexapoda</taxon>
        <taxon>Insecta</taxon>
        <taxon>Pterygota</taxon>
        <taxon>Neoptera</taxon>
        <taxon>Endopterygota</taxon>
        <taxon>Diptera</taxon>
        <taxon>Nematocera</taxon>
        <taxon>Chironomoidea</taxon>
        <taxon>Chironomidae</taxon>
        <taxon>Clunio</taxon>
    </lineage>
</organism>
<proteinExistence type="predicted"/>
<name>A0A1J1J2L5_9DIPT</name>
<protein>
    <submittedName>
        <fullName evidence="1">CLUMA_CG019682, isoform A</fullName>
    </submittedName>
</protein>